<dbReference type="PANTHER" id="PTHR36933">
    <property type="entry name" value="SLL0788 PROTEIN"/>
    <property type="match status" value="1"/>
</dbReference>
<dbReference type="InterPro" id="IPR005183">
    <property type="entry name" value="DUF305_CopM-like"/>
</dbReference>
<dbReference type="Proteomes" id="UP000011666">
    <property type="component" value="Unassembled WGS sequence"/>
</dbReference>
<evidence type="ECO:0000313" key="3">
    <source>
        <dbReference type="Proteomes" id="UP000011666"/>
    </source>
</evidence>
<protein>
    <recommendedName>
        <fullName evidence="1">DUF305 domain-containing protein</fullName>
    </recommendedName>
</protein>
<evidence type="ECO:0000313" key="2">
    <source>
        <dbReference type="EMBL" id="GAC70619.1"/>
    </source>
</evidence>
<dbReference type="PANTHER" id="PTHR36933:SF1">
    <property type="entry name" value="SLL0788 PROTEIN"/>
    <property type="match status" value="1"/>
</dbReference>
<keyword evidence="3" id="KW-1185">Reference proteome</keyword>
<feature type="domain" description="DUF305" evidence="1">
    <location>
        <begin position="76"/>
        <end position="226"/>
    </location>
</feature>
<dbReference type="eggNOG" id="COG3544">
    <property type="taxonomic scope" value="Bacteria"/>
</dbReference>
<evidence type="ECO:0000259" key="1">
    <source>
        <dbReference type="Pfam" id="PF03713"/>
    </source>
</evidence>
<gene>
    <name evidence="2" type="ORF">GS4_38_00250</name>
</gene>
<dbReference type="EMBL" id="BANX01000038">
    <property type="protein sequence ID" value="GAC70619.1"/>
    <property type="molecule type" value="Genomic_DNA"/>
</dbReference>
<dbReference type="Gene3D" id="1.20.1260.10">
    <property type="match status" value="1"/>
</dbReference>
<accession>M0QQE1</accession>
<dbReference type="OrthoDB" id="26872at2"/>
<proteinExistence type="predicted"/>
<name>M0QQE1_9ACTN</name>
<dbReference type="AlphaFoldDB" id="M0QQE1"/>
<dbReference type="InterPro" id="IPR012347">
    <property type="entry name" value="Ferritin-like"/>
</dbReference>
<sequence>MARTCTILITDPKEITLVKTDSYTTLNRCCAIALGGIVATALLAGCGGDGDSASASSSASAIDSSGTSLTEHNNADVEFNSMMIPHHQQAVTMAGLVDERTDTAAVRTLAAEISAAQEPEIALMTARLRSWGVDTTMSDDHSEHAGHGGHGGMEGMLTDDQLAKLRAARGPAFDKLWLEGMIRHHEGAIAMANAEMADGKDAASKVLAQQIAAAQRAEIDRMKKLLGA</sequence>
<dbReference type="Pfam" id="PF03713">
    <property type="entry name" value="DUF305"/>
    <property type="match status" value="1"/>
</dbReference>
<dbReference type="STRING" id="1223545.GS4_38_00250"/>
<comment type="caution">
    <text evidence="2">The sequence shown here is derived from an EMBL/GenBank/DDBJ whole genome shotgun (WGS) entry which is preliminary data.</text>
</comment>
<reference evidence="2 3" key="1">
    <citation type="submission" date="2013-01" db="EMBL/GenBank/DDBJ databases">
        <title>Whole genome shotgun sequence of Gordonia soli NBRC 108243.</title>
        <authorList>
            <person name="Isaki-Nakamura S."/>
            <person name="Hosoyama A."/>
            <person name="Tsuchikane K."/>
            <person name="Ando Y."/>
            <person name="Baba S."/>
            <person name="Ohji S."/>
            <person name="Hamada M."/>
            <person name="Tamura T."/>
            <person name="Yamazoe A."/>
            <person name="Yamazaki S."/>
            <person name="Fujita N."/>
        </authorList>
    </citation>
    <scope>NUCLEOTIDE SEQUENCE [LARGE SCALE GENOMIC DNA]</scope>
    <source>
        <strain evidence="2 3">NBRC 108243</strain>
    </source>
</reference>
<organism evidence="2 3">
    <name type="scientific">Gordonia soli NBRC 108243</name>
    <dbReference type="NCBI Taxonomy" id="1223545"/>
    <lineage>
        <taxon>Bacteria</taxon>
        <taxon>Bacillati</taxon>
        <taxon>Actinomycetota</taxon>
        <taxon>Actinomycetes</taxon>
        <taxon>Mycobacteriales</taxon>
        <taxon>Gordoniaceae</taxon>
        <taxon>Gordonia</taxon>
    </lineage>
</organism>